<dbReference type="KEGG" id="samy:DB32_002871"/>
<dbReference type="InterPro" id="IPR050563">
    <property type="entry name" value="4-hydroxybenzoyl-CoA_TE"/>
</dbReference>
<dbReference type="InterPro" id="IPR006684">
    <property type="entry name" value="YbgC/YbaW"/>
</dbReference>
<dbReference type="STRING" id="927083.DB32_002871"/>
<dbReference type="PIRSF" id="PIRSF003230">
    <property type="entry name" value="YbgC"/>
    <property type="match status" value="1"/>
</dbReference>
<reference evidence="3 4" key="1">
    <citation type="submission" date="2015-03" db="EMBL/GenBank/DDBJ databases">
        <title>Genome assembly of Sandaracinus amylolyticus DSM 53668.</title>
        <authorList>
            <person name="Sharma G."/>
            <person name="Subramanian S."/>
        </authorList>
    </citation>
    <scope>NUCLEOTIDE SEQUENCE [LARGE SCALE GENOMIC DNA]</scope>
    <source>
        <strain evidence="3 4">DSM 53668</strain>
    </source>
</reference>
<evidence type="ECO:0000256" key="1">
    <source>
        <dbReference type="ARBA" id="ARBA00005953"/>
    </source>
</evidence>
<dbReference type="Gene3D" id="3.10.129.10">
    <property type="entry name" value="Hotdog Thioesterase"/>
    <property type="match status" value="1"/>
</dbReference>
<evidence type="ECO:0000313" key="3">
    <source>
        <dbReference type="EMBL" id="AKF05722.1"/>
    </source>
</evidence>
<dbReference type="InterPro" id="IPR008272">
    <property type="entry name" value="HB-CoA_thioesterase_AS"/>
</dbReference>
<evidence type="ECO:0000313" key="4">
    <source>
        <dbReference type="Proteomes" id="UP000034883"/>
    </source>
</evidence>
<dbReference type="Proteomes" id="UP000034883">
    <property type="component" value="Chromosome"/>
</dbReference>
<gene>
    <name evidence="3" type="ORF">DB32_002871</name>
</gene>
<dbReference type="AlphaFoldDB" id="A0A0F6YJ18"/>
<dbReference type="PANTHER" id="PTHR31793">
    <property type="entry name" value="4-HYDROXYBENZOYL-COA THIOESTERASE FAMILY MEMBER"/>
    <property type="match status" value="1"/>
</dbReference>
<dbReference type="EMBL" id="CP011125">
    <property type="protein sequence ID" value="AKF05722.1"/>
    <property type="molecule type" value="Genomic_DNA"/>
</dbReference>
<dbReference type="CDD" id="cd00586">
    <property type="entry name" value="4HBT"/>
    <property type="match status" value="1"/>
</dbReference>
<dbReference type="NCBIfam" id="TIGR00051">
    <property type="entry name" value="YbgC/FadM family acyl-CoA thioesterase"/>
    <property type="match status" value="1"/>
</dbReference>
<keyword evidence="4" id="KW-1185">Reference proteome</keyword>
<keyword evidence="2" id="KW-0378">Hydrolase</keyword>
<dbReference type="GO" id="GO:0047617">
    <property type="term" value="F:fatty acyl-CoA hydrolase activity"/>
    <property type="evidence" value="ECO:0007669"/>
    <property type="project" value="TreeGrafter"/>
</dbReference>
<organism evidence="3 4">
    <name type="scientific">Sandaracinus amylolyticus</name>
    <dbReference type="NCBI Taxonomy" id="927083"/>
    <lineage>
        <taxon>Bacteria</taxon>
        <taxon>Pseudomonadati</taxon>
        <taxon>Myxococcota</taxon>
        <taxon>Polyangia</taxon>
        <taxon>Polyangiales</taxon>
        <taxon>Sandaracinaceae</taxon>
        <taxon>Sandaracinus</taxon>
    </lineage>
</organism>
<dbReference type="PANTHER" id="PTHR31793:SF27">
    <property type="entry name" value="NOVEL THIOESTERASE SUPERFAMILY DOMAIN AND SAPOSIN A-TYPE DOMAIN CONTAINING PROTEIN (0610012H03RIK)"/>
    <property type="match status" value="1"/>
</dbReference>
<protein>
    <submittedName>
        <fullName evidence="3">4-hydroxybenzoyl-CoA thioesterase family active site protein</fullName>
    </submittedName>
</protein>
<accession>A0A0F6YJ18</accession>
<name>A0A0F6YJ18_9BACT</name>
<dbReference type="InterPro" id="IPR029069">
    <property type="entry name" value="HotDog_dom_sf"/>
</dbReference>
<sequence>MLSSADAVVNRGRFVPHVPDDRTAVVRHRARVGYVDTDKAGVVHHTVYLVWMEAGRIEYLRARGVDYRRFEVERGLAMPVVEANLAYRSPARFDDEVVIETWVSSVTRARIVFEARVLRDGEVLCEGAITTAVVHLAEARPVSVPEELRDACS</sequence>
<dbReference type="Pfam" id="PF13279">
    <property type="entry name" value="4HBT_2"/>
    <property type="match status" value="1"/>
</dbReference>
<comment type="similarity">
    <text evidence="1">Belongs to the 4-hydroxybenzoyl-CoA thioesterase family.</text>
</comment>
<dbReference type="SUPFAM" id="SSF54637">
    <property type="entry name" value="Thioesterase/thiol ester dehydrase-isomerase"/>
    <property type="match status" value="1"/>
</dbReference>
<dbReference type="PROSITE" id="PS01328">
    <property type="entry name" value="4HBCOA_THIOESTERASE"/>
    <property type="match status" value="1"/>
</dbReference>
<evidence type="ECO:0000256" key="2">
    <source>
        <dbReference type="ARBA" id="ARBA00022801"/>
    </source>
</evidence>
<proteinExistence type="inferred from homology"/>